<comment type="subcellular location">
    <subcellularLocation>
        <location evidence="1">Cytoplasm</location>
    </subcellularLocation>
</comment>
<name>A0ABD0QN46_CIRMR</name>
<accession>A0ABD0QN46</accession>
<keyword evidence="4" id="KW-0963">Cytoplasm</keyword>
<dbReference type="PANTHER" id="PTHR47437">
    <property type="entry name" value="JNK-INTERACTING PROTEIN 1-LIKE PROTEIN"/>
    <property type="match status" value="1"/>
</dbReference>
<protein>
    <recommendedName>
        <fullName evidence="6">SH3 domain-containing protein</fullName>
    </recommendedName>
</protein>
<dbReference type="FunFam" id="2.30.30.40:FF:000032">
    <property type="entry name" value="Putative C-Jun-amino-terminal kinase-interacting protein 2"/>
    <property type="match status" value="1"/>
</dbReference>
<dbReference type="SUPFAM" id="SSF50044">
    <property type="entry name" value="SH3-domain"/>
    <property type="match status" value="1"/>
</dbReference>
<proteinExistence type="inferred from homology"/>
<dbReference type="SMART" id="SM00326">
    <property type="entry name" value="SH3"/>
    <property type="match status" value="1"/>
</dbReference>
<sequence>FVPRHDDELELEVNDPLLVELQDEDYWYEGYNMRTGARGIFPAYYATEVFKEQELTLN</sequence>
<comment type="caution">
    <text evidence="7">The sequence shown here is derived from an EMBL/GenBank/DDBJ whole genome shotgun (WGS) entry which is preliminary data.</text>
</comment>
<evidence type="ECO:0000256" key="5">
    <source>
        <dbReference type="PROSITE-ProRule" id="PRU00192"/>
    </source>
</evidence>
<organism evidence="7 8">
    <name type="scientific">Cirrhinus mrigala</name>
    <name type="common">Mrigala</name>
    <dbReference type="NCBI Taxonomy" id="683832"/>
    <lineage>
        <taxon>Eukaryota</taxon>
        <taxon>Metazoa</taxon>
        <taxon>Chordata</taxon>
        <taxon>Craniata</taxon>
        <taxon>Vertebrata</taxon>
        <taxon>Euteleostomi</taxon>
        <taxon>Actinopterygii</taxon>
        <taxon>Neopterygii</taxon>
        <taxon>Teleostei</taxon>
        <taxon>Ostariophysi</taxon>
        <taxon>Cypriniformes</taxon>
        <taxon>Cyprinidae</taxon>
        <taxon>Labeoninae</taxon>
        <taxon>Labeonini</taxon>
        <taxon>Cirrhinus</taxon>
    </lineage>
</organism>
<evidence type="ECO:0000259" key="6">
    <source>
        <dbReference type="PROSITE" id="PS50002"/>
    </source>
</evidence>
<keyword evidence="3 5" id="KW-0728">SH3 domain</keyword>
<dbReference type="EMBL" id="JAMKFB020000007">
    <property type="protein sequence ID" value="KAL0187654.1"/>
    <property type="molecule type" value="Genomic_DNA"/>
</dbReference>
<feature type="non-terminal residue" evidence="7">
    <location>
        <position position="58"/>
    </location>
</feature>
<dbReference type="GO" id="GO:0005737">
    <property type="term" value="C:cytoplasm"/>
    <property type="evidence" value="ECO:0007669"/>
    <property type="project" value="UniProtKB-SubCell"/>
</dbReference>
<dbReference type="PANTHER" id="PTHR47437:SF3">
    <property type="entry name" value="C-JUN-AMINO-TERMINAL KINASE-INTERACTING PROTEIN 1"/>
    <property type="match status" value="1"/>
</dbReference>
<dbReference type="PROSITE" id="PS50002">
    <property type="entry name" value="SH3"/>
    <property type="match status" value="1"/>
</dbReference>
<dbReference type="InterPro" id="IPR047178">
    <property type="entry name" value="JIP1_scaffold"/>
</dbReference>
<dbReference type="InterPro" id="IPR036028">
    <property type="entry name" value="SH3-like_dom_sf"/>
</dbReference>
<evidence type="ECO:0000256" key="3">
    <source>
        <dbReference type="ARBA" id="ARBA00022443"/>
    </source>
</evidence>
<evidence type="ECO:0000256" key="2">
    <source>
        <dbReference type="ARBA" id="ARBA00009866"/>
    </source>
</evidence>
<evidence type="ECO:0000256" key="4">
    <source>
        <dbReference type="ARBA" id="ARBA00022490"/>
    </source>
</evidence>
<comment type="similarity">
    <text evidence="2">Belongs to the JIP scaffold family.</text>
</comment>
<dbReference type="InterPro" id="IPR001452">
    <property type="entry name" value="SH3_domain"/>
</dbReference>
<feature type="domain" description="SH3" evidence="6">
    <location>
        <begin position="1"/>
        <end position="51"/>
    </location>
</feature>
<evidence type="ECO:0000313" key="7">
    <source>
        <dbReference type="EMBL" id="KAL0187654.1"/>
    </source>
</evidence>
<evidence type="ECO:0000256" key="1">
    <source>
        <dbReference type="ARBA" id="ARBA00004496"/>
    </source>
</evidence>
<reference evidence="7 8" key="1">
    <citation type="submission" date="2024-05" db="EMBL/GenBank/DDBJ databases">
        <title>Genome sequencing and assembly of Indian major carp, Cirrhinus mrigala (Hamilton, 1822).</title>
        <authorList>
            <person name="Mohindra V."/>
            <person name="Chowdhury L.M."/>
            <person name="Lal K."/>
            <person name="Jena J.K."/>
        </authorList>
    </citation>
    <scope>NUCLEOTIDE SEQUENCE [LARGE SCALE GENOMIC DNA]</scope>
    <source>
        <strain evidence="7">CM1030</strain>
        <tissue evidence="7">Blood</tissue>
    </source>
</reference>
<dbReference type="AlphaFoldDB" id="A0ABD0QN46"/>
<dbReference type="Proteomes" id="UP001529510">
    <property type="component" value="Unassembled WGS sequence"/>
</dbReference>
<keyword evidence="8" id="KW-1185">Reference proteome</keyword>
<evidence type="ECO:0000313" key="8">
    <source>
        <dbReference type="Proteomes" id="UP001529510"/>
    </source>
</evidence>
<gene>
    <name evidence="7" type="ORF">M9458_014753</name>
</gene>
<dbReference type="Pfam" id="PF14604">
    <property type="entry name" value="SH3_9"/>
    <property type="match status" value="1"/>
</dbReference>
<dbReference type="Gene3D" id="2.30.30.40">
    <property type="entry name" value="SH3 Domains"/>
    <property type="match status" value="1"/>
</dbReference>
<feature type="non-terminal residue" evidence="7">
    <location>
        <position position="1"/>
    </location>
</feature>